<gene>
    <name evidence="10" type="ORF">RND81_13G219500</name>
</gene>
<comment type="subcellular location">
    <subcellularLocation>
        <location evidence="2">Secreted</location>
    </subcellularLocation>
</comment>
<comment type="similarity">
    <text evidence="3">Belongs to the polysaccharide lyase 4 family.</text>
</comment>
<dbReference type="Proteomes" id="UP001443914">
    <property type="component" value="Unassembled WGS sequence"/>
</dbReference>
<dbReference type="CDD" id="cd10320">
    <property type="entry name" value="RGL4_N"/>
    <property type="match status" value="1"/>
</dbReference>
<feature type="domain" description="Rhamnogalacturonan lyase" evidence="9">
    <location>
        <begin position="384"/>
        <end position="454"/>
    </location>
</feature>
<proteinExistence type="inferred from homology"/>
<dbReference type="Gene3D" id="2.60.40.1120">
    <property type="entry name" value="Carboxypeptidase-like, regulatory domain"/>
    <property type="match status" value="1"/>
</dbReference>
<evidence type="ECO:0000313" key="10">
    <source>
        <dbReference type="EMBL" id="KAK9670707.1"/>
    </source>
</evidence>
<accession>A0AAW1H5W7</accession>
<evidence type="ECO:0000256" key="4">
    <source>
        <dbReference type="ARBA" id="ARBA00012437"/>
    </source>
</evidence>
<feature type="domain" description="Rhamnogalacturonan lyase" evidence="8">
    <location>
        <begin position="469"/>
        <end position="659"/>
    </location>
</feature>
<dbReference type="InterPro" id="IPR011013">
    <property type="entry name" value="Gal_mutarotase_sf_dom"/>
</dbReference>
<dbReference type="SUPFAM" id="SSF49452">
    <property type="entry name" value="Starch-binding domain-like"/>
    <property type="match status" value="1"/>
</dbReference>
<dbReference type="GO" id="GO:0005576">
    <property type="term" value="C:extracellular region"/>
    <property type="evidence" value="ECO:0007669"/>
    <property type="project" value="UniProtKB-SubCell"/>
</dbReference>
<dbReference type="EMBL" id="JBDFQZ010000013">
    <property type="protein sequence ID" value="KAK9670707.1"/>
    <property type="molecule type" value="Genomic_DNA"/>
</dbReference>
<dbReference type="InterPro" id="IPR008979">
    <property type="entry name" value="Galactose-bd-like_sf"/>
</dbReference>
<evidence type="ECO:0000259" key="9">
    <source>
        <dbReference type="Pfam" id="PF14686"/>
    </source>
</evidence>
<reference evidence="10" key="1">
    <citation type="submission" date="2024-03" db="EMBL/GenBank/DDBJ databases">
        <title>WGS assembly of Saponaria officinalis var. Norfolk2.</title>
        <authorList>
            <person name="Jenkins J."/>
            <person name="Shu S."/>
            <person name="Grimwood J."/>
            <person name="Barry K."/>
            <person name="Goodstein D."/>
            <person name="Schmutz J."/>
            <person name="Leebens-Mack J."/>
            <person name="Osbourn A."/>
        </authorList>
    </citation>
    <scope>NUCLEOTIDE SEQUENCE [LARGE SCALE GENOMIC DNA]</scope>
    <source>
        <strain evidence="10">JIC</strain>
    </source>
</reference>
<dbReference type="PANTHER" id="PTHR32018:SF6">
    <property type="entry name" value="RHAMNOGALACTURONAN ENDOLYASE"/>
    <property type="match status" value="1"/>
</dbReference>
<comment type="caution">
    <text evidence="10">The sequence shown here is derived from an EMBL/GenBank/DDBJ whole genome shotgun (WGS) entry which is preliminary data.</text>
</comment>
<sequence>MRCPALVKDERIGQGLGASGQLFLLPICFRMKLFGPVKLALFPPFMGVARVVMENGKVEVTLAAPEGLVTGIRYGGLDNLLDASNKDSNRGYWDISSTTKVDGDNTAQLRLVGASFKIISYSDDMAEISFVAPPTQLIPLHVDHRYVMLRGSSGFYSYSIFERPLGLPPLRIDQIRTVFKLDSGKFRYMAVSDRIQRIMPTPQDRINGQPLAFKEAVLLTNSTNHRLRGEVDDKYQYSCEDKDNKLHGWISFDPPVGVWIITPTDEFRMGGPHKQDLTAHVGPTLLAMLHSTHYAGKNLSMIFKSGEPWNKVFGPYFVHLNSFTPKADPRTLWTSAKAQMVEEVNKWPYSFPSSNDFPKANLRGLVKGRLLVNDSSKVAIPAAYAWVGLAAPGEVGWWQHEVKGYQFWTKADANGSFVIKNVRAGKYSLYGWAPGFIGDYKYSQDIAIIPGKQIEMGEVVYMPPRNGPTLWEIGFPDRTAQEFFIPDPNPKFINRLFIHDNTSDKYRQYGLWDRYTDLYPKQDLIYTVGASDFRKDWFYAHVLRKSGDTYKPTTWQIRFSLTQIAPNTTYTLQIALASAAQAELQVRINSPDLNARPVFTTKLIGNDNAIARHGIHGLYKLYSIQVSSSLLNHGDNIIYLTQSRGIQFYRGVMYDYLRLEGPSSPI</sequence>
<comment type="catalytic activity">
    <reaction evidence="1">
        <text>Endotype eliminative cleavage of L-alpha-rhamnopyranosyl-(1-&gt;4)-alpha-D-galactopyranosyluronic acid bonds of rhamnogalacturonan I domains in ramified hairy regions of pectin leaving L-rhamnopyranose at the reducing end and 4-deoxy-4,5-unsaturated D-galactopyranosyluronic acid at the non-reducing end.</text>
        <dbReference type="EC" id="4.2.2.23"/>
    </reaction>
</comment>
<dbReference type="EC" id="4.2.2.23" evidence="4"/>
<evidence type="ECO:0000256" key="6">
    <source>
        <dbReference type="ARBA" id="ARBA00022729"/>
    </source>
</evidence>
<dbReference type="InterPro" id="IPR014718">
    <property type="entry name" value="GH-type_carb-bd"/>
</dbReference>
<dbReference type="Pfam" id="PF14686">
    <property type="entry name" value="fn3_3"/>
    <property type="match status" value="1"/>
</dbReference>
<evidence type="ECO:0000256" key="7">
    <source>
        <dbReference type="ARBA" id="ARBA00023239"/>
    </source>
</evidence>
<evidence type="ECO:0000256" key="3">
    <source>
        <dbReference type="ARBA" id="ARBA00010418"/>
    </source>
</evidence>
<dbReference type="InterPro" id="IPR029411">
    <property type="entry name" value="RG-lyase_III"/>
</dbReference>
<name>A0AAW1H5W7_SAPOF</name>
<protein>
    <recommendedName>
        <fullName evidence="4">rhamnogalacturonan endolyase</fullName>
        <ecNumber evidence="4">4.2.2.23</ecNumber>
    </recommendedName>
</protein>
<dbReference type="GO" id="GO:0030246">
    <property type="term" value="F:carbohydrate binding"/>
    <property type="evidence" value="ECO:0007669"/>
    <property type="project" value="InterPro"/>
</dbReference>
<dbReference type="SUPFAM" id="SSF49785">
    <property type="entry name" value="Galactose-binding domain-like"/>
    <property type="match status" value="1"/>
</dbReference>
<evidence type="ECO:0000256" key="5">
    <source>
        <dbReference type="ARBA" id="ARBA00022525"/>
    </source>
</evidence>
<organism evidence="10 11">
    <name type="scientific">Saponaria officinalis</name>
    <name type="common">Common soapwort</name>
    <name type="synonym">Lychnis saponaria</name>
    <dbReference type="NCBI Taxonomy" id="3572"/>
    <lineage>
        <taxon>Eukaryota</taxon>
        <taxon>Viridiplantae</taxon>
        <taxon>Streptophyta</taxon>
        <taxon>Embryophyta</taxon>
        <taxon>Tracheophyta</taxon>
        <taxon>Spermatophyta</taxon>
        <taxon>Magnoliopsida</taxon>
        <taxon>eudicotyledons</taxon>
        <taxon>Gunneridae</taxon>
        <taxon>Pentapetalae</taxon>
        <taxon>Caryophyllales</taxon>
        <taxon>Caryophyllaceae</taxon>
        <taxon>Caryophylleae</taxon>
        <taxon>Saponaria</taxon>
    </lineage>
</organism>
<dbReference type="CDD" id="cd10317">
    <property type="entry name" value="RGL4_C"/>
    <property type="match status" value="1"/>
</dbReference>
<keyword evidence="11" id="KW-1185">Reference proteome</keyword>
<dbReference type="GO" id="GO:0102210">
    <property type="term" value="F:rhamnogalacturonan endolyase activity"/>
    <property type="evidence" value="ECO:0007669"/>
    <property type="project" value="UniProtKB-EC"/>
</dbReference>
<evidence type="ECO:0000256" key="1">
    <source>
        <dbReference type="ARBA" id="ARBA00001324"/>
    </source>
</evidence>
<dbReference type="InterPro" id="IPR013784">
    <property type="entry name" value="Carb-bd-like_fold"/>
</dbReference>
<dbReference type="AlphaFoldDB" id="A0AAW1H5W7"/>
<keyword evidence="7" id="KW-0456">Lyase</keyword>
<dbReference type="PANTHER" id="PTHR32018">
    <property type="entry name" value="RHAMNOGALACTURONATE LYASE FAMILY PROTEIN"/>
    <property type="match status" value="1"/>
</dbReference>
<keyword evidence="6" id="KW-0732">Signal</keyword>
<evidence type="ECO:0000313" key="11">
    <source>
        <dbReference type="Proteomes" id="UP001443914"/>
    </source>
</evidence>
<dbReference type="SUPFAM" id="SSF74650">
    <property type="entry name" value="Galactose mutarotase-like"/>
    <property type="match status" value="1"/>
</dbReference>
<evidence type="ECO:0000259" key="8">
    <source>
        <dbReference type="Pfam" id="PF14683"/>
    </source>
</evidence>
<keyword evidence="5" id="KW-0964">Secreted</keyword>
<dbReference type="GO" id="GO:0005975">
    <property type="term" value="P:carbohydrate metabolic process"/>
    <property type="evidence" value="ECO:0007669"/>
    <property type="project" value="InterPro"/>
</dbReference>
<dbReference type="Pfam" id="PF06045">
    <property type="entry name" value="Rhamnogal_lyase"/>
    <property type="match status" value="1"/>
</dbReference>
<dbReference type="Gene3D" id="2.70.98.10">
    <property type="match status" value="1"/>
</dbReference>
<dbReference type="InterPro" id="IPR029413">
    <property type="entry name" value="RG-lyase_II"/>
</dbReference>
<dbReference type="Gene3D" id="2.60.120.260">
    <property type="entry name" value="Galactose-binding domain-like"/>
    <property type="match status" value="1"/>
</dbReference>
<dbReference type="InterPro" id="IPR010325">
    <property type="entry name" value="Rhamnogal_lyase"/>
</dbReference>
<dbReference type="InterPro" id="IPR051850">
    <property type="entry name" value="Polysacch_Lyase_4"/>
</dbReference>
<evidence type="ECO:0000256" key="2">
    <source>
        <dbReference type="ARBA" id="ARBA00004613"/>
    </source>
</evidence>
<dbReference type="CDD" id="cd10316">
    <property type="entry name" value="RGL4_M"/>
    <property type="match status" value="1"/>
</dbReference>
<dbReference type="Pfam" id="PF14683">
    <property type="entry name" value="CBM-like"/>
    <property type="match status" value="1"/>
</dbReference>